<dbReference type="InterPro" id="IPR001841">
    <property type="entry name" value="Znf_RING"/>
</dbReference>
<dbReference type="InterPro" id="IPR043145">
    <property type="entry name" value="Znf_ZZ_sf"/>
</dbReference>
<feature type="domain" description="RING-type" evidence="6">
    <location>
        <begin position="254"/>
        <end position="291"/>
    </location>
</feature>
<evidence type="ECO:0000256" key="4">
    <source>
        <dbReference type="PROSITE-ProRule" id="PRU00228"/>
    </source>
</evidence>
<feature type="domain" description="ZZ-type" evidence="7">
    <location>
        <begin position="370"/>
        <end position="434"/>
    </location>
</feature>
<dbReference type="FunFam" id="3.30.60.90:FF:000014">
    <property type="entry name" value="E3 ubiquitin-protein ligase PRT1"/>
    <property type="match status" value="1"/>
</dbReference>
<dbReference type="InterPro" id="IPR013083">
    <property type="entry name" value="Znf_RING/FYVE/PHD"/>
</dbReference>
<dbReference type="Gene3D" id="3.30.40.10">
    <property type="entry name" value="Zinc/RING finger domain, C3HC4 (zinc finger)"/>
    <property type="match status" value="2"/>
</dbReference>
<dbReference type="PANTHER" id="PTHR15898:SF13">
    <property type="entry name" value="BIFUNCTIONAL APOPTOSIS REGULATOR"/>
    <property type="match status" value="1"/>
</dbReference>
<protein>
    <recommendedName>
        <fullName evidence="9">E3 ubiquitin-protein ligase PRT1-like</fullName>
    </recommendedName>
</protein>
<dbReference type="InterPro" id="IPR000433">
    <property type="entry name" value="Znf_ZZ"/>
</dbReference>
<dbReference type="PROSITE" id="PS50135">
    <property type="entry name" value="ZF_ZZ_2"/>
    <property type="match status" value="1"/>
</dbReference>
<dbReference type="PROSITE" id="PS01357">
    <property type="entry name" value="ZF_ZZ_1"/>
    <property type="match status" value="1"/>
</dbReference>
<dbReference type="FunFam" id="3.30.40.10:FF:000489">
    <property type="entry name" value="E3 ubiquitin-protein ligase PRT1"/>
    <property type="match status" value="1"/>
</dbReference>
<dbReference type="AlphaFoldDB" id="A0A4U5QML9"/>
<dbReference type="GO" id="GO:0061630">
    <property type="term" value="F:ubiquitin protein ligase activity"/>
    <property type="evidence" value="ECO:0007669"/>
    <property type="project" value="TreeGrafter"/>
</dbReference>
<dbReference type="SMART" id="SM00184">
    <property type="entry name" value="RING"/>
    <property type="match status" value="2"/>
</dbReference>
<evidence type="ECO:0000313" key="8">
    <source>
        <dbReference type="EMBL" id="TKS12042.1"/>
    </source>
</evidence>
<gene>
    <name evidence="8" type="ORF">D5086_0000066280</name>
</gene>
<evidence type="ECO:0000256" key="2">
    <source>
        <dbReference type="ARBA" id="ARBA00022771"/>
    </source>
</evidence>
<dbReference type="PROSITE" id="PS00518">
    <property type="entry name" value="ZF_RING_1"/>
    <property type="match status" value="1"/>
</dbReference>
<feature type="region of interest" description="Disordered" evidence="5">
    <location>
        <begin position="457"/>
        <end position="503"/>
    </location>
</feature>
<accession>A0A4U5QML9</accession>
<dbReference type="Pfam" id="PF00569">
    <property type="entry name" value="ZZ"/>
    <property type="match status" value="1"/>
</dbReference>
<keyword evidence="1" id="KW-0479">Metal-binding</keyword>
<name>A0A4U5QML9_POPAL</name>
<evidence type="ECO:0008006" key="9">
    <source>
        <dbReference type="Google" id="ProtNLM"/>
    </source>
</evidence>
<dbReference type="InterPro" id="IPR027370">
    <property type="entry name" value="Znf-RING_euk"/>
</dbReference>
<dbReference type="GO" id="GO:0008270">
    <property type="term" value="F:zinc ion binding"/>
    <property type="evidence" value="ECO:0007669"/>
    <property type="project" value="UniProtKB-KW"/>
</dbReference>
<sequence length="503" mass="56551">MANHPSIHSGNTAHSHPEYLCPRLVRVVDPKPKEMGGGKVTDDAVMNFAVTGKDHHFLVDADLEEEFSVSFRCSVCLDLLYKPIVLSCGHISCFWCVHKSMSGLRESNCPICRHPYNHFPTICQMLHFLLFKLYPIVYTRREEQTLEEEMETGLFSPQFGYKECNSDLQHHHPRDRKHALDSCFFRNGEFCASTQQIESVKSVSMIQAPTMSIPNKVRDENCCMIKPGSVEESNLPEDKSNRNCKQVSIADVQCSTCKQLLFHPVVLNCGHVYCETCIGPVNEMLTCQVCQSLHPRGFPKVCLEFDHFLEEYFPTEYAMRKEAVQAKQVPVKFQHPITCSTKASEKSFQSSLVTTRENLSWRADPPSKVHVGFGCDSCGVFPIVGDRYKCKDCVEEIGFDLCGDCYNTCSKRPGRFNQQHTSEHKFELVKPNIIHNIMLRLVTGQLDSASAFANHDDASGISENESPAPILSSDAQDISRNSSASAATNPDSAEDENETQTTR</sequence>
<comment type="caution">
    <text evidence="8">The sequence shown here is derived from an EMBL/GenBank/DDBJ whole genome shotgun (WGS) entry which is preliminary data.</text>
</comment>
<evidence type="ECO:0000256" key="5">
    <source>
        <dbReference type="SAM" id="MobiDB-lite"/>
    </source>
</evidence>
<proteinExistence type="predicted"/>
<dbReference type="PANTHER" id="PTHR15898">
    <property type="entry name" value="BIFUNCTIONAL APOPTOSIS REGULATOR"/>
    <property type="match status" value="1"/>
</dbReference>
<dbReference type="PROSITE" id="PS50089">
    <property type="entry name" value="ZF_RING_2"/>
    <property type="match status" value="2"/>
</dbReference>
<dbReference type="EMBL" id="RCHU01000181">
    <property type="protein sequence ID" value="TKS12042.1"/>
    <property type="molecule type" value="Genomic_DNA"/>
</dbReference>
<dbReference type="InterPro" id="IPR017907">
    <property type="entry name" value="Znf_RING_CS"/>
</dbReference>
<dbReference type="SMART" id="SM00291">
    <property type="entry name" value="ZnF_ZZ"/>
    <property type="match status" value="1"/>
</dbReference>
<dbReference type="SUPFAM" id="SSF57850">
    <property type="entry name" value="RING/U-box"/>
    <property type="match status" value="3"/>
</dbReference>
<reference evidence="8" key="1">
    <citation type="submission" date="2018-10" db="EMBL/GenBank/DDBJ databases">
        <title>Population genomic analysis revealed the cold adaptation of white poplar.</title>
        <authorList>
            <person name="Liu Y.-J."/>
        </authorList>
    </citation>
    <scope>NUCLEOTIDE SEQUENCE [LARGE SCALE GENOMIC DNA]</scope>
    <source>
        <strain evidence="8">PAL-ZL1</strain>
    </source>
</reference>
<keyword evidence="2 4" id="KW-0863">Zinc-finger</keyword>
<evidence type="ECO:0000256" key="3">
    <source>
        <dbReference type="ARBA" id="ARBA00022833"/>
    </source>
</evidence>
<evidence type="ECO:0000256" key="1">
    <source>
        <dbReference type="ARBA" id="ARBA00022723"/>
    </source>
</evidence>
<evidence type="ECO:0000259" key="6">
    <source>
        <dbReference type="PROSITE" id="PS50089"/>
    </source>
</evidence>
<feature type="compositionally biased region" description="Polar residues" evidence="5">
    <location>
        <begin position="473"/>
        <end position="491"/>
    </location>
</feature>
<keyword evidence="3" id="KW-0862">Zinc</keyword>
<organism evidence="8">
    <name type="scientific">Populus alba</name>
    <name type="common">White poplar</name>
    <dbReference type="NCBI Taxonomy" id="43335"/>
    <lineage>
        <taxon>Eukaryota</taxon>
        <taxon>Viridiplantae</taxon>
        <taxon>Streptophyta</taxon>
        <taxon>Embryophyta</taxon>
        <taxon>Tracheophyta</taxon>
        <taxon>Spermatophyta</taxon>
        <taxon>Magnoliopsida</taxon>
        <taxon>eudicotyledons</taxon>
        <taxon>Gunneridae</taxon>
        <taxon>Pentapetalae</taxon>
        <taxon>rosids</taxon>
        <taxon>fabids</taxon>
        <taxon>Malpighiales</taxon>
        <taxon>Salicaceae</taxon>
        <taxon>Saliceae</taxon>
        <taxon>Populus</taxon>
    </lineage>
</organism>
<feature type="compositionally biased region" description="Acidic residues" evidence="5">
    <location>
        <begin position="492"/>
        <end position="503"/>
    </location>
</feature>
<dbReference type="STRING" id="43335.A0A4U5QML9"/>
<dbReference type="Gene3D" id="3.30.60.90">
    <property type="match status" value="1"/>
</dbReference>
<dbReference type="GO" id="GO:0043161">
    <property type="term" value="P:proteasome-mediated ubiquitin-dependent protein catabolic process"/>
    <property type="evidence" value="ECO:0007669"/>
    <property type="project" value="TreeGrafter"/>
</dbReference>
<dbReference type="Pfam" id="PF13920">
    <property type="entry name" value="zf-C3HC4_3"/>
    <property type="match status" value="1"/>
</dbReference>
<feature type="domain" description="RING-type" evidence="6">
    <location>
        <begin position="73"/>
        <end position="113"/>
    </location>
</feature>
<evidence type="ECO:0000259" key="7">
    <source>
        <dbReference type="PROSITE" id="PS50135"/>
    </source>
</evidence>
<dbReference type="Pfam" id="PF13445">
    <property type="entry name" value="zf-RING_UBOX"/>
    <property type="match status" value="1"/>
</dbReference>